<name>A0AAE1G149_PETCI</name>
<evidence type="ECO:0000313" key="1">
    <source>
        <dbReference type="EMBL" id="KAK3882917.1"/>
    </source>
</evidence>
<sequence length="112" mass="12349">MEAVGLDLGTPVSYLQDLTVSSDGSNLLDIIDQNIPGYHRVTHTDPFQDPTEEEPLCMHRYQLMTPATGGGPCVTSAVCETTSLELAPNITEDFQKMYSDWQQHLGSLQHVV</sequence>
<accession>A0AAE1G149</accession>
<comment type="caution">
    <text evidence="1">The sequence shown here is derived from an EMBL/GenBank/DDBJ whole genome shotgun (WGS) entry which is preliminary data.</text>
</comment>
<dbReference type="EMBL" id="JAWQEG010001048">
    <property type="protein sequence ID" value="KAK3882917.1"/>
    <property type="molecule type" value="Genomic_DNA"/>
</dbReference>
<dbReference type="Proteomes" id="UP001286313">
    <property type="component" value="Unassembled WGS sequence"/>
</dbReference>
<dbReference type="AlphaFoldDB" id="A0AAE1G149"/>
<evidence type="ECO:0000313" key="2">
    <source>
        <dbReference type="Proteomes" id="UP001286313"/>
    </source>
</evidence>
<protein>
    <submittedName>
        <fullName evidence="1">Uncharacterized protein</fullName>
    </submittedName>
</protein>
<gene>
    <name evidence="1" type="ORF">Pcinc_012734</name>
</gene>
<keyword evidence="2" id="KW-1185">Reference proteome</keyword>
<proteinExistence type="predicted"/>
<reference evidence="1" key="1">
    <citation type="submission" date="2023-10" db="EMBL/GenBank/DDBJ databases">
        <title>Genome assemblies of two species of porcelain crab, Petrolisthes cinctipes and Petrolisthes manimaculis (Anomura: Porcellanidae).</title>
        <authorList>
            <person name="Angst P."/>
        </authorList>
    </citation>
    <scope>NUCLEOTIDE SEQUENCE</scope>
    <source>
        <strain evidence="1">PB745_01</strain>
        <tissue evidence="1">Gill</tissue>
    </source>
</reference>
<organism evidence="1 2">
    <name type="scientific">Petrolisthes cinctipes</name>
    <name type="common">Flat porcelain crab</name>
    <dbReference type="NCBI Taxonomy" id="88211"/>
    <lineage>
        <taxon>Eukaryota</taxon>
        <taxon>Metazoa</taxon>
        <taxon>Ecdysozoa</taxon>
        <taxon>Arthropoda</taxon>
        <taxon>Crustacea</taxon>
        <taxon>Multicrustacea</taxon>
        <taxon>Malacostraca</taxon>
        <taxon>Eumalacostraca</taxon>
        <taxon>Eucarida</taxon>
        <taxon>Decapoda</taxon>
        <taxon>Pleocyemata</taxon>
        <taxon>Anomura</taxon>
        <taxon>Galatheoidea</taxon>
        <taxon>Porcellanidae</taxon>
        <taxon>Petrolisthes</taxon>
    </lineage>
</organism>